<sequence length="703" mass="82333">MKIEKISKSYNSKKILNNVDLYLPEKGLIYFVGDNGSGKTTFLNIVSGIEKKDYGSIFFQDKEIKDFTLFRREKIHYLMQDNNLFEHQTVIENINLTTKKNKEFIEGMLYDFNMQRFKNRKIANLSGGQKRKVAIVRSFLCDSEIIFADEPTKGLDYKTAEKIIEHYRVLSNDKLVVIVNHDISLIKKDDTIYSFENGKIIEVQYETISKYTVDKKTINVKKQKIVDFWIESDNDEIPDISITKTNNDYYLNVPEDFSNNFLVRKQNIKKVDTKDNQKNVLVEKKLLIKHNKPFIFTGFILCIIISFIISMLFMVYTKVPVKKDLYLLSNKYNEIIKYDGNAEMTFKQSSNYTTIFEDANGESYPISSLTYWNLNRLQVKDLILGEFPTKDNEIIIDINLLSDKNPNKDLLRMIDIKNNEDLLNEKFFINGDEYKVTGLVNKKTNGIYLQENMILKSYLGKNMDLIDKVEIESEIDEKLKLDNYIHIYGKKENEIGLTFEIVSYKYQIVGVYKNESNHKFLIESKELDNKLKNNFYVRMYTLLDKKDLKNLNLQKNNIINLYDGIIEERKIGTLAETSEFMITIISIIAAILVFYITYIILINISKRREYGIYKLFGKNKKEMTYIYISNMTKSLKDILIGYILGAIILLIAKSFFKNLMGFDFDIFILLIAGLLIMINLIIISYILFLPILLNREIVKLIKR</sequence>
<dbReference type="SUPFAM" id="SSF52540">
    <property type="entry name" value="P-loop containing nucleoside triphosphate hydrolases"/>
    <property type="match status" value="1"/>
</dbReference>
<dbReference type="GO" id="GO:0005524">
    <property type="term" value="F:ATP binding"/>
    <property type="evidence" value="ECO:0007669"/>
    <property type="project" value="UniProtKB-KW"/>
</dbReference>
<evidence type="ECO:0000313" key="7">
    <source>
        <dbReference type="Proteomes" id="UP000289841"/>
    </source>
</evidence>
<protein>
    <submittedName>
        <fullName evidence="6">ABC transporter ATPase</fullName>
    </submittedName>
</protein>
<dbReference type="Pfam" id="PF00005">
    <property type="entry name" value="ABC_tran"/>
    <property type="match status" value="1"/>
</dbReference>
<dbReference type="KEGG" id="aaxa:NCTC10138_00507"/>
<organism evidence="6 7">
    <name type="scientific">Haploplasma axanthum</name>
    <name type="common">Acholeplasma axanthum</name>
    <dbReference type="NCBI Taxonomy" id="29552"/>
    <lineage>
        <taxon>Bacteria</taxon>
        <taxon>Bacillati</taxon>
        <taxon>Mycoplasmatota</taxon>
        <taxon>Mollicutes</taxon>
        <taxon>Acholeplasmatales</taxon>
        <taxon>Acholeplasmataceae</taxon>
        <taxon>Haploplasma</taxon>
    </lineage>
</organism>
<dbReference type="RefSeq" id="WP_052590118.1">
    <property type="nucleotide sequence ID" value="NZ_LR215048.1"/>
</dbReference>
<keyword evidence="4" id="KW-0812">Transmembrane</keyword>
<dbReference type="PROSITE" id="PS00211">
    <property type="entry name" value="ABC_TRANSPORTER_1"/>
    <property type="match status" value="1"/>
</dbReference>
<evidence type="ECO:0000256" key="3">
    <source>
        <dbReference type="ARBA" id="ARBA00022840"/>
    </source>
</evidence>
<dbReference type="Gene3D" id="3.40.50.300">
    <property type="entry name" value="P-loop containing nucleotide triphosphate hydrolases"/>
    <property type="match status" value="1"/>
</dbReference>
<keyword evidence="3" id="KW-0067">ATP-binding</keyword>
<dbReference type="InterPro" id="IPR050093">
    <property type="entry name" value="ABC_SmlMolc_Importer"/>
</dbReference>
<dbReference type="OrthoDB" id="403954at2"/>
<reference evidence="6 7" key="1">
    <citation type="submission" date="2019-01" db="EMBL/GenBank/DDBJ databases">
        <authorList>
            <consortium name="Pathogen Informatics"/>
        </authorList>
    </citation>
    <scope>NUCLEOTIDE SEQUENCE [LARGE SCALE GENOMIC DNA]</scope>
    <source>
        <strain evidence="6 7">NCTC10138</strain>
    </source>
</reference>
<keyword evidence="2" id="KW-0547">Nucleotide-binding</keyword>
<dbReference type="PANTHER" id="PTHR42781:SF9">
    <property type="entry name" value="AMINO ACID ABC TRANSPORTER, ATP-BINDING PROTEIN-RELATED"/>
    <property type="match status" value="1"/>
</dbReference>
<dbReference type="PANTHER" id="PTHR42781">
    <property type="entry name" value="SPERMIDINE/PUTRESCINE IMPORT ATP-BINDING PROTEIN POTA"/>
    <property type="match status" value="1"/>
</dbReference>
<name>A0A449BCT7_HAPAX</name>
<keyword evidence="7" id="KW-1185">Reference proteome</keyword>
<keyword evidence="1" id="KW-0813">Transport</keyword>
<keyword evidence="4" id="KW-0472">Membrane</keyword>
<dbReference type="STRING" id="1278311.GCA_000428705_00867"/>
<dbReference type="EMBL" id="LR215048">
    <property type="protein sequence ID" value="VEU80150.1"/>
    <property type="molecule type" value="Genomic_DNA"/>
</dbReference>
<dbReference type="AlphaFoldDB" id="A0A449BCT7"/>
<feature type="transmembrane region" description="Helical" evidence="4">
    <location>
        <begin position="668"/>
        <end position="693"/>
    </location>
</feature>
<feature type="transmembrane region" description="Helical" evidence="4">
    <location>
        <begin position="638"/>
        <end position="656"/>
    </location>
</feature>
<evidence type="ECO:0000313" key="6">
    <source>
        <dbReference type="EMBL" id="VEU80150.1"/>
    </source>
</evidence>
<feature type="transmembrane region" description="Helical" evidence="4">
    <location>
        <begin position="580"/>
        <end position="604"/>
    </location>
</feature>
<dbReference type="SMART" id="SM00382">
    <property type="entry name" value="AAA"/>
    <property type="match status" value="1"/>
</dbReference>
<dbReference type="GO" id="GO:0016887">
    <property type="term" value="F:ATP hydrolysis activity"/>
    <property type="evidence" value="ECO:0007669"/>
    <property type="project" value="InterPro"/>
</dbReference>
<evidence type="ECO:0000256" key="4">
    <source>
        <dbReference type="SAM" id="Phobius"/>
    </source>
</evidence>
<evidence type="ECO:0000256" key="2">
    <source>
        <dbReference type="ARBA" id="ARBA00022741"/>
    </source>
</evidence>
<evidence type="ECO:0000259" key="5">
    <source>
        <dbReference type="PROSITE" id="PS50893"/>
    </source>
</evidence>
<proteinExistence type="predicted"/>
<dbReference type="InterPro" id="IPR017871">
    <property type="entry name" value="ABC_transporter-like_CS"/>
</dbReference>
<dbReference type="InterPro" id="IPR003593">
    <property type="entry name" value="AAA+_ATPase"/>
</dbReference>
<dbReference type="Proteomes" id="UP000289841">
    <property type="component" value="Chromosome"/>
</dbReference>
<dbReference type="PROSITE" id="PS50893">
    <property type="entry name" value="ABC_TRANSPORTER_2"/>
    <property type="match status" value="1"/>
</dbReference>
<dbReference type="InterPro" id="IPR003439">
    <property type="entry name" value="ABC_transporter-like_ATP-bd"/>
</dbReference>
<gene>
    <name evidence="6" type="primary">artM_2</name>
    <name evidence="6" type="ORF">NCTC10138_00507</name>
</gene>
<feature type="domain" description="ABC transporter" evidence="5">
    <location>
        <begin position="1"/>
        <end position="222"/>
    </location>
</feature>
<keyword evidence="4" id="KW-1133">Transmembrane helix</keyword>
<evidence type="ECO:0000256" key="1">
    <source>
        <dbReference type="ARBA" id="ARBA00022448"/>
    </source>
</evidence>
<accession>A0A449BCT7</accession>
<feature type="transmembrane region" description="Helical" evidence="4">
    <location>
        <begin position="294"/>
        <end position="316"/>
    </location>
</feature>
<dbReference type="InterPro" id="IPR027417">
    <property type="entry name" value="P-loop_NTPase"/>
</dbReference>